<comment type="caution">
    <text evidence="2">The sequence shown here is derived from an EMBL/GenBank/DDBJ whole genome shotgun (WGS) entry which is preliminary data.</text>
</comment>
<proteinExistence type="predicted"/>
<organism evidence="2 3">
    <name type="scientific">Trabulsiella guamensis ATCC 49490</name>
    <dbReference type="NCBI Taxonomy" id="1005994"/>
    <lineage>
        <taxon>Bacteria</taxon>
        <taxon>Pseudomonadati</taxon>
        <taxon>Pseudomonadota</taxon>
        <taxon>Gammaproteobacteria</taxon>
        <taxon>Enterobacterales</taxon>
        <taxon>Enterobacteriaceae</taxon>
        <taxon>Trabulsiella</taxon>
    </lineage>
</organism>
<reference evidence="3" key="1">
    <citation type="submission" date="2014-05" db="EMBL/GenBank/DDBJ databases">
        <title>ATOL: Assembling a taxonomically balanced genome-scale reconstruction of the evolutionary history of the Enterobacteriaceae.</title>
        <authorList>
            <person name="Plunkett G. III"/>
            <person name="Neeno-Eckwall E.C."/>
            <person name="Glasner J.D."/>
            <person name="Perna N.T."/>
        </authorList>
    </citation>
    <scope>NUCLEOTIDE SEQUENCE [LARGE SCALE GENOMIC DNA]</scope>
    <source>
        <strain evidence="3">ATCC 49490</strain>
    </source>
</reference>
<evidence type="ECO:0000256" key="1">
    <source>
        <dbReference type="SAM" id="Coils"/>
    </source>
</evidence>
<feature type="non-terminal residue" evidence="2">
    <location>
        <position position="316"/>
    </location>
</feature>
<evidence type="ECO:0000313" key="2">
    <source>
        <dbReference type="EMBL" id="KFB96136.1"/>
    </source>
</evidence>
<keyword evidence="3" id="KW-1185">Reference proteome</keyword>
<sequence>MSRLSPKEIYVVPDWMRQYLPLFNNTGGNDIEELLHDDSTTPFANIVRYMLIVSVRSQFDLLVRVRKSWMEALETLDGVSLTEVYRQAYEEARHDSLVNHEAACSLVEENEELKRRLEAAEKRIAELERSESQLIAERDNAEYALADIYEAGTGERPEWSNAFGFCDAVDEVRENVDSWIRRAEAAEKRIAASAAPQSVPSVSDLRARFEAWVPSTGKSTRRYPVSGFYIERQIRLAWKAVLACHTTTPAHPKPGSSSVLHDFYVAWDAWLDNGAVGDDFGRDVGLCVNLVDWCDRHGLDSAPALHEIHDAFTAAG</sequence>
<accession>A0A084ZF92</accession>
<dbReference type="Proteomes" id="UP000028630">
    <property type="component" value="Unassembled WGS sequence"/>
</dbReference>
<gene>
    <name evidence="2" type="ORF">GTGU_04676</name>
</gene>
<dbReference type="AlphaFoldDB" id="A0A084ZF92"/>
<dbReference type="EMBL" id="JMTB01000147">
    <property type="protein sequence ID" value="KFB96136.1"/>
    <property type="molecule type" value="Genomic_DNA"/>
</dbReference>
<feature type="coiled-coil region" evidence="1">
    <location>
        <begin position="103"/>
        <end position="144"/>
    </location>
</feature>
<name>A0A084ZF92_9ENTR</name>
<keyword evidence="1" id="KW-0175">Coiled coil</keyword>
<protein>
    <submittedName>
        <fullName evidence="2">Uncharacterized protein</fullName>
    </submittedName>
</protein>
<evidence type="ECO:0000313" key="3">
    <source>
        <dbReference type="Proteomes" id="UP000028630"/>
    </source>
</evidence>